<evidence type="ECO:0000259" key="2">
    <source>
        <dbReference type="Pfam" id="PF00646"/>
    </source>
</evidence>
<organism evidence="4 5">
    <name type="scientific">Striga hermonthica</name>
    <name type="common">Purple witchweed</name>
    <name type="synonym">Buchnera hermonthica</name>
    <dbReference type="NCBI Taxonomy" id="68872"/>
    <lineage>
        <taxon>Eukaryota</taxon>
        <taxon>Viridiplantae</taxon>
        <taxon>Streptophyta</taxon>
        <taxon>Embryophyta</taxon>
        <taxon>Tracheophyta</taxon>
        <taxon>Spermatophyta</taxon>
        <taxon>Magnoliopsida</taxon>
        <taxon>eudicotyledons</taxon>
        <taxon>Gunneridae</taxon>
        <taxon>Pentapetalae</taxon>
        <taxon>asterids</taxon>
        <taxon>lamiids</taxon>
        <taxon>Lamiales</taxon>
        <taxon>Orobanchaceae</taxon>
        <taxon>Buchnereae</taxon>
        <taxon>Striga</taxon>
    </lineage>
</organism>
<dbReference type="PANTHER" id="PTHR31639:SF42">
    <property type="entry name" value="OS02G0160200 PROTEIN"/>
    <property type="match status" value="1"/>
</dbReference>
<reference evidence="4" key="1">
    <citation type="submission" date="2019-12" db="EMBL/GenBank/DDBJ databases">
        <authorList>
            <person name="Scholes J."/>
        </authorList>
    </citation>
    <scope>NUCLEOTIDE SEQUENCE</scope>
</reference>
<sequence>MKKQKRSSVNHITLPPMKKKKRAAVTEKTLSTATDDDRISQLPITILHRILCSLSQKEAVRTCVLSKQWRHVGSTRPNLKFSEGWFDNTQQNFVSVLDRTLQRYCDQNLSIHKLFLNLSRPDPVDRTLQGYLDQNLSIHKLHLVIPNPDSRWAISLLDQWLRIIAAFNIKAFKLNIPYVTPALPLANFFSESLEELHLRNCKLSPVESMRFKSLHTLTLVCVEVDCGTLETKTLGCPLLRRLVINNCLELRNIWLNDAPGLKHFVLSGYERIEGRSIIINVPNIETIFIHGQWIWSDHYRSPFLFSGLTSLHLGNVILSSESIDLLSFGCPTLESLVIDNCSGFEEFHLASDSVKRLTISTSEILLKGVTIYAPNILNFMIIARIPQALDTFSFTTTPSKEWDSNVILYVWQDDPDFNSNSWFLKLRRMLKPLSGSRIDLILHMNHGRLDVPCGAVEDSHLLSDEPPVVVENLEFTTSNCRTESWYSEFTNDLFRVCRPTHVWDHRLTRKSEVARNEMLSEFQFNILLANMSLGAFWRHDLEQVHVNTVDGKIWQLVEWTDLSELRKRTHDGVICVKLKWSGQNCETGRMDGPFRYSYTPVVGLGLFSFISGGFLSLHPLSKAVVFDIIALNLSRSEDLNW</sequence>
<feature type="domain" description="F-box" evidence="2">
    <location>
        <begin position="39"/>
        <end position="72"/>
    </location>
</feature>
<dbReference type="InterPro" id="IPR036047">
    <property type="entry name" value="F-box-like_dom_sf"/>
</dbReference>
<evidence type="ECO:0008006" key="6">
    <source>
        <dbReference type="Google" id="ProtNLM"/>
    </source>
</evidence>
<feature type="domain" description="F-box/LRR-repeat protein 15/At3g58940/PEG3-like LRR" evidence="3">
    <location>
        <begin position="301"/>
        <end position="380"/>
    </location>
</feature>
<dbReference type="OrthoDB" id="612216at2759"/>
<dbReference type="InterPro" id="IPR032675">
    <property type="entry name" value="LRR_dom_sf"/>
</dbReference>
<name>A0A9N7NRB9_STRHE</name>
<evidence type="ECO:0000259" key="3">
    <source>
        <dbReference type="Pfam" id="PF24758"/>
    </source>
</evidence>
<dbReference type="SUPFAM" id="SSF81383">
    <property type="entry name" value="F-box domain"/>
    <property type="match status" value="1"/>
</dbReference>
<dbReference type="InterPro" id="IPR001810">
    <property type="entry name" value="F-box_dom"/>
</dbReference>
<dbReference type="Gene3D" id="1.20.1280.50">
    <property type="match status" value="1"/>
</dbReference>
<dbReference type="Gene3D" id="3.80.10.10">
    <property type="entry name" value="Ribonuclease Inhibitor"/>
    <property type="match status" value="1"/>
</dbReference>
<evidence type="ECO:0000256" key="1">
    <source>
        <dbReference type="SAM" id="MobiDB-lite"/>
    </source>
</evidence>
<gene>
    <name evidence="4" type="ORF">SHERM_29215</name>
</gene>
<keyword evidence="5" id="KW-1185">Reference proteome</keyword>
<dbReference type="InterPro" id="IPR055411">
    <property type="entry name" value="LRR_FXL15/At3g58940/PEG3-like"/>
</dbReference>
<proteinExistence type="predicted"/>
<dbReference type="Proteomes" id="UP001153555">
    <property type="component" value="Unassembled WGS sequence"/>
</dbReference>
<dbReference type="Pfam" id="PF00646">
    <property type="entry name" value="F-box"/>
    <property type="match status" value="1"/>
</dbReference>
<dbReference type="PANTHER" id="PTHR31639">
    <property type="entry name" value="F-BOX PROTEIN-LIKE"/>
    <property type="match status" value="1"/>
</dbReference>
<comment type="caution">
    <text evidence="4">The sequence shown here is derived from an EMBL/GenBank/DDBJ whole genome shotgun (WGS) entry which is preliminary data.</text>
</comment>
<evidence type="ECO:0000313" key="5">
    <source>
        <dbReference type="Proteomes" id="UP001153555"/>
    </source>
</evidence>
<dbReference type="AlphaFoldDB" id="A0A9N7NRB9"/>
<dbReference type="EMBL" id="CACSLK010027842">
    <property type="protein sequence ID" value="CAA0833959.1"/>
    <property type="molecule type" value="Genomic_DNA"/>
</dbReference>
<evidence type="ECO:0000313" key="4">
    <source>
        <dbReference type="EMBL" id="CAA0833959.1"/>
    </source>
</evidence>
<accession>A0A9N7NRB9</accession>
<feature type="region of interest" description="Disordered" evidence="1">
    <location>
        <begin position="1"/>
        <end position="23"/>
    </location>
</feature>
<dbReference type="SUPFAM" id="SSF52047">
    <property type="entry name" value="RNI-like"/>
    <property type="match status" value="1"/>
</dbReference>
<feature type="domain" description="F-box/LRR-repeat protein 15/At3g58940/PEG3-like LRR" evidence="3">
    <location>
        <begin position="157"/>
        <end position="296"/>
    </location>
</feature>
<protein>
    <recommendedName>
        <fullName evidence="6">F-box domain-containing protein</fullName>
    </recommendedName>
</protein>
<dbReference type="Pfam" id="PF24758">
    <property type="entry name" value="LRR_At5g56370"/>
    <property type="match status" value="2"/>
</dbReference>